<organism evidence="1 2">
    <name type="scientific">Bifidobacterium pullorum subsp. gallinarum</name>
    <dbReference type="NCBI Taxonomy" id="78344"/>
    <lineage>
        <taxon>Bacteria</taxon>
        <taxon>Bacillati</taxon>
        <taxon>Actinomycetota</taxon>
        <taxon>Actinomycetes</taxon>
        <taxon>Bifidobacteriales</taxon>
        <taxon>Bifidobacteriaceae</taxon>
        <taxon>Bifidobacterium</taxon>
    </lineage>
</organism>
<comment type="caution">
    <text evidence="1">The sequence shown here is derived from an EMBL/GenBank/DDBJ whole genome shotgun (WGS) entry which is preliminary data.</text>
</comment>
<keyword evidence="2" id="KW-1185">Reference proteome</keyword>
<gene>
    <name evidence="1" type="ORF">BIGA_0478</name>
</gene>
<accession>A0A087AQK0</accession>
<protein>
    <submittedName>
        <fullName evidence="1">Uncharacterized protein</fullName>
    </submittedName>
</protein>
<dbReference type="AlphaFoldDB" id="A0A087AQK0"/>
<reference evidence="1 2" key="1">
    <citation type="submission" date="2014-03" db="EMBL/GenBank/DDBJ databases">
        <title>Genomics of Bifidobacteria.</title>
        <authorList>
            <person name="Ventura M."/>
            <person name="Milani C."/>
            <person name="Lugli G.A."/>
        </authorList>
    </citation>
    <scope>NUCLEOTIDE SEQUENCE [LARGE SCALE GENOMIC DNA]</scope>
    <source>
        <strain evidence="1 2">LMG 11586</strain>
    </source>
</reference>
<dbReference type="Proteomes" id="UP000029046">
    <property type="component" value="Unassembled WGS sequence"/>
</dbReference>
<evidence type="ECO:0000313" key="1">
    <source>
        <dbReference type="EMBL" id="KFI61050.1"/>
    </source>
</evidence>
<dbReference type="EMBL" id="JGYX01000002">
    <property type="protein sequence ID" value="KFI61050.1"/>
    <property type="molecule type" value="Genomic_DNA"/>
</dbReference>
<evidence type="ECO:0000313" key="2">
    <source>
        <dbReference type="Proteomes" id="UP000029046"/>
    </source>
</evidence>
<proteinExistence type="predicted"/>
<sequence length="129" mass="14857">MTCMTLMDILKKDMIKTSMVDVQICFYLLDGSPGVGLFRKDSEGYGYCDNFMVAEPDGHPILNIDEYRLVTVSVPIKTDGSYDRPEIINKLADGMDEIIDNNEYDWGEQTKQSIDLWESMFGQTERHLW</sequence>
<name>A0A087AQK0_9BIFI</name>